<accession>A0A119CTT0</accession>
<dbReference type="InterPro" id="IPR051939">
    <property type="entry name" value="Glycosyltr_41/O-GlcNAc_trsf"/>
</dbReference>
<dbReference type="Gene3D" id="1.25.40.10">
    <property type="entry name" value="Tetratricopeptide repeat domain"/>
    <property type="match status" value="5"/>
</dbReference>
<evidence type="ECO:0000256" key="7">
    <source>
        <dbReference type="ARBA" id="ARBA00022803"/>
    </source>
</evidence>
<protein>
    <recommendedName>
        <fullName evidence="3">protein O-GlcNAc transferase</fullName>
        <ecNumber evidence="3">2.4.1.255</ecNumber>
    </recommendedName>
</protein>
<dbReference type="OrthoDB" id="101857at2"/>
<dbReference type="InterPro" id="IPR029489">
    <property type="entry name" value="OGT/SEC/SPY_C"/>
</dbReference>
<feature type="domain" description="O-GlcNAc transferase C-terminal" evidence="10">
    <location>
        <begin position="638"/>
        <end position="802"/>
    </location>
</feature>
<feature type="repeat" description="TPR" evidence="8">
    <location>
        <begin position="247"/>
        <end position="280"/>
    </location>
</feature>
<dbReference type="SMART" id="SM00028">
    <property type="entry name" value="TPR"/>
    <property type="match status" value="8"/>
</dbReference>
<comment type="caution">
    <text evidence="11">The sequence shown here is derived from an EMBL/GenBank/DDBJ whole genome shotgun (WGS) entry which is preliminary data.</text>
</comment>
<evidence type="ECO:0000256" key="1">
    <source>
        <dbReference type="ARBA" id="ARBA00004922"/>
    </source>
</evidence>
<feature type="compositionally biased region" description="Polar residues" evidence="9">
    <location>
        <begin position="140"/>
        <end position="149"/>
    </location>
</feature>
<feature type="repeat" description="TPR" evidence="8">
    <location>
        <begin position="383"/>
        <end position="416"/>
    </location>
</feature>
<name>A0A119CTT0_THIDE</name>
<dbReference type="PANTHER" id="PTHR44835:SF1">
    <property type="entry name" value="PROTEIN O-GLCNAC TRANSFERASE"/>
    <property type="match status" value="1"/>
</dbReference>
<evidence type="ECO:0000256" key="6">
    <source>
        <dbReference type="ARBA" id="ARBA00022737"/>
    </source>
</evidence>
<feature type="repeat" description="TPR" evidence="8">
    <location>
        <begin position="315"/>
        <end position="348"/>
    </location>
</feature>
<evidence type="ECO:0000313" key="11">
    <source>
        <dbReference type="EMBL" id="KVW92209.1"/>
    </source>
</evidence>
<comment type="similarity">
    <text evidence="2">Belongs to the glycosyltransferase 41 family. O-GlcNAc transferase subfamily.</text>
</comment>
<dbReference type="GO" id="GO:0097363">
    <property type="term" value="F:protein O-acetylglucosaminyltransferase activity"/>
    <property type="evidence" value="ECO:0007669"/>
    <property type="project" value="UniProtKB-EC"/>
</dbReference>
<dbReference type="AlphaFoldDB" id="A0A119CTT0"/>
<feature type="repeat" description="TPR" evidence="8">
    <location>
        <begin position="349"/>
        <end position="382"/>
    </location>
</feature>
<dbReference type="Pfam" id="PF13432">
    <property type="entry name" value="TPR_16"/>
    <property type="match status" value="2"/>
</dbReference>
<evidence type="ECO:0000313" key="12">
    <source>
        <dbReference type="Proteomes" id="UP000064243"/>
    </source>
</evidence>
<evidence type="ECO:0000256" key="4">
    <source>
        <dbReference type="ARBA" id="ARBA00022676"/>
    </source>
</evidence>
<dbReference type="PANTHER" id="PTHR44835">
    <property type="entry name" value="UDP-N-ACETYLGLUCOSAMINE--PEPTIDE N-ACETYLGLUCOSAMINYLTRANSFERASE SPINDLY-RELATED"/>
    <property type="match status" value="1"/>
</dbReference>
<dbReference type="PROSITE" id="PS50293">
    <property type="entry name" value="TPR_REGION"/>
    <property type="match status" value="2"/>
</dbReference>
<proteinExistence type="inferred from homology"/>
<keyword evidence="7 8" id="KW-0802">TPR repeat</keyword>
<dbReference type="PATRIC" id="fig|36861.3.peg.3147"/>
<feature type="domain" description="O-GlcNAc transferase C-terminal" evidence="10">
    <location>
        <begin position="420"/>
        <end position="615"/>
    </location>
</feature>
<dbReference type="InterPro" id="IPR019734">
    <property type="entry name" value="TPR_rpt"/>
</dbReference>
<dbReference type="Pfam" id="PF13414">
    <property type="entry name" value="TPR_11"/>
    <property type="match status" value="2"/>
</dbReference>
<evidence type="ECO:0000256" key="8">
    <source>
        <dbReference type="PROSITE-ProRule" id="PRU00339"/>
    </source>
</evidence>
<feature type="region of interest" description="Disordered" evidence="9">
    <location>
        <begin position="139"/>
        <end position="183"/>
    </location>
</feature>
<evidence type="ECO:0000259" key="10">
    <source>
        <dbReference type="Pfam" id="PF13844"/>
    </source>
</evidence>
<reference evidence="11 12" key="1">
    <citation type="journal article" date="2015" name="Appl. Environ. Microbiol.">
        <title>Aerobic and Anaerobic Thiosulfate Oxidation by a Cold-Adapted, Subglacial Chemoautotroph.</title>
        <authorList>
            <person name="Harrold Z.R."/>
            <person name="Skidmore M.L."/>
            <person name="Hamilton T.L."/>
            <person name="Desch L."/>
            <person name="Amada K."/>
            <person name="van Gelder W."/>
            <person name="Glover K."/>
            <person name="Roden E.E."/>
            <person name="Boyd E.S."/>
        </authorList>
    </citation>
    <scope>NUCLEOTIDE SEQUENCE [LARGE SCALE GENOMIC DNA]</scope>
    <source>
        <strain evidence="11 12">RG</strain>
    </source>
</reference>
<comment type="pathway">
    <text evidence="1">Protein modification; protein glycosylation.</text>
</comment>
<sequence>MTVSASPQQPADPIMAQALKDLEQSLAQALQLAVNHHQCGQIEEAETLYRGILQAQPSHPDANHHLGVLAVQMKQAGAALPYFAAALEAKPEQQQYWLSYIDALIQADETETAQQLLALGRQHGLQGDDMEALAGRLNEGPSSAKQSVASEPEAPQSDKKQTRLKASPSAKSTGKAQPRPQQIDKLGAFYKQRRFIEAEALARALTARFPRHGFCWKVLGAAIMAQGQHEQALLPMQTAAQLWPEDAETHGNLGIVLKAIGRLAEAEASYRRALEIAPAYAEAHNNLGVMCKGQGRLIEAEVHYRRALEIKLDFIEAHSNLGNALKDLGRLAQAEASYRRALEIAPAYVEGHNNLGVLLQEQGRLMEAEASYRQALEINPAYGDGYNNLGNALQVQGRLMEAEASFRRALQISPDDAVSHSSLLFCLSHSEAVGAVPLFVEHCRFGERFEAPLRALWREHGNPRDPERRLQVGFVSGDFRSHAMAFFIEPVLEQLAGHASLSLHAYSNHATQDDVSQRLRGHVRHWHTIAGLSDAALAEKIRADGIDILIDLSGHTDKHRLLSFARKPAPIQVSWMGYPGTTGLSSMDYYLSDRFLLPPGQFDSQFTEKLVYLPANAPFLPMADAPPVNDLPALGRGYVTFGSFNRQNKLSRAVIALWSQLLRAVPTSRMVLGAMPQDGQYDTLTAWFAGEGIERERLDFHPRSNMQDYLALHHQVDVCLDTFPYNGGTTTLHALWMGVPTLTLAGSTVAGRTGAGILGHVGLGALVAQDAAAFVQQGLSLAADNFSTLARLRAGLRERFSQSAPSQPELIATGLERALRTMWQRWCAGLPTESFEVNHASMQNMQNMQNAVQEAGA</sequence>
<keyword evidence="6" id="KW-0677">Repeat</keyword>
<evidence type="ECO:0000256" key="5">
    <source>
        <dbReference type="ARBA" id="ARBA00022679"/>
    </source>
</evidence>
<keyword evidence="12" id="KW-1185">Reference proteome</keyword>
<evidence type="ECO:0000256" key="2">
    <source>
        <dbReference type="ARBA" id="ARBA00005386"/>
    </source>
</evidence>
<dbReference type="SUPFAM" id="SSF48452">
    <property type="entry name" value="TPR-like"/>
    <property type="match status" value="2"/>
</dbReference>
<dbReference type="Pfam" id="PF13844">
    <property type="entry name" value="Glyco_transf_41"/>
    <property type="match status" value="2"/>
</dbReference>
<dbReference type="InterPro" id="IPR011990">
    <property type="entry name" value="TPR-like_helical_dom_sf"/>
</dbReference>
<dbReference type="PROSITE" id="PS50005">
    <property type="entry name" value="TPR"/>
    <property type="match status" value="4"/>
</dbReference>
<organism evidence="11 12">
    <name type="scientific">Thiobacillus denitrificans</name>
    <dbReference type="NCBI Taxonomy" id="36861"/>
    <lineage>
        <taxon>Bacteria</taxon>
        <taxon>Pseudomonadati</taxon>
        <taxon>Pseudomonadota</taxon>
        <taxon>Betaproteobacteria</taxon>
        <taxon>Nitrosomonadales</taxon>
        <taxon>Thiobacillaceae</taxon>
        <taxon>Thiobacillus</taxon>
    </lineage>
</organism>
<dbReference type="Pfam" id="PF00515">
    <property type="entry name" value="TPR_1"/>
    <property type="match status" value="1"/>
</dbReference>
<dbReference type="Gene3D" id="3.40.50.2000">
    <property type="entry name" value="Glycogen Phosphorylase B"/>
    <property type="match status" value="1"/>
</dbReference>
<evidence type="ECO:0000256" key="3">
    <source>
        <dbReference type="ARBA" id="ARBA00011970"/>
    </source>
</evidence>
<dbReference type="UniPathway" id="UPA00378"/>
<dbReference type="Proteomes" id="UP000064243">
    <property type="component" value="Unassembled WGS sequence"/>
</dbReference>
<keyword evidence="4" id="KW-0328">Glycosyltransferase</keyword>
<evidence type="ECO:0000256" key="9">
    <source>
        <dbReference type="SAM" id="MobiDB-lite"/>
    </source>
</evidence>
<dbReference type="EMBL" id="LDUG01000060">
    <property type="protein sequence ID" value="KVW92209.1"/>
    <property type="molecule type" value="Genomic_DNA"/>
</dbReference>
<gene>
    <name evidence="11" type="ORF">ABW22_15970</name>
</gene>
<dbReference type="Gene3D" id="3.40.50.11380">
    <property type="match status" value="1"/>
</dbReference>
<dbReference type="EC" id="2.4.1.255" evidence="3"/>
<dbReference type="RefSeq" id="WP_059759200.1">
    <property type="nucleotide sequence ID" value="NZ_LDUG01000060.1"/>
</dbReference>
<keyword evidence="5" id="KW-0808">Transferase</keyword>